<dbReference type="RefSeq" id="WP_316017433.1">
    <property type="nucleotide sequence ID" value="NZ_JAWDID010000007.1"/>
</dbReference>
<name>A0ABU3S414_9HYPH</name>
<proteinExistence type="predicted"/>
<keyword evidence="2" id="KW-1133">Transmembrane helix</keyword>
<organism evidence="3 4">
    <name type="scientific">Bosea rubneri</name>
    <dbReference type="NCBI Taxonomy" id="3075434"/>
    <lineage>
        <taxon>Bacteria</taxon>
        <taxon>Pseudomonadati</taxon>
        <taxon>Pseudomonadota</taxon>
        <taxon>Alphaproteobacteria</taxon>
        <taxon>Hyphomicrobiales</taxon>
        <taxon>Boseaceae</taxon>
        <taxon>Bosea</taxon>
    </lineage>
</organism>
<feature type="transmembrane region" description="Helical" evidence="2">
    <location>
        <begin position="39"/>
        <end position="61"/>
    </location>
</feature>
<protein>
    <submittedName>
        <fullName evidence="3">Uncharacterized protein</fullName>
    </submittedName>
</protein>
<evidence type="ECO:0000256" key="1">
    <source>
        <dbReference type="SAM" id="MobiDB-lite"/>
    </source>
</evidence>
<evidence type="ECO:0000256" key="2">
    <source>
        <dbReference type="SAM" id="Phobius"/>
    </source>
</evidence>
<feature type="region of interest" description="Disordered" evidence="1">
    <location>
        <begin position="1"/>
        <end position="30"/>
    </location>
</feature>
<keyword evidence="4" id="KW-1185">Reference proteome</keyword>
<comment type="caution">
    <text evidence="3">The sequence shown here is derived from an EMBL/GenBank/DDBJ whole genome shotgun (WGS) entry which is preliminary data.</text>
</comment>
<keyword evidence="2" id="KW-0812">Transmembrane</keyword>
<evidence type="ECO:0000313" key="4">
    <source>
        <dbReference type="Proteomes" id="UP001254257"/>
    </source>
</evidence>
<accession>A0ABU3S414</accession>
<dbReference type="EMBL" id="JAWDID010000007">
    <property type="protein sequence ID" value="MDU0339530.1"/>
    <property type="molecule type" value="Genomic_DNA"/>
</dbReference>
<feature type="compositionally biased region" description="Basic residues" evidence="1">
    <location>
        <begin position="11"/>
        <end position="22"/>
    </location>
</feature>
<reference evidence="3 4" key="1">
    <citation type="submission" date="2023-09" db="EMBL/GenBank/DDBJ databases">
        <title>Whole genome shotgun sequencing (WGS) of Bosea sp. ZW T0_25, isolated from stored onions (Allium cepa).</title>
        <authorList>
            <person name="Stoll D.A."/>
            <person name="Huch M."/>
        </authorList>
    </citation>
    <scope>NUCLEOTIDE SEQUENCE [LARGE SCALE GENOMIC DNA]</scope>
    <source>
        <strain evidence="3 4">ZW T0_25</strain>
    </source>
</reference>
<dbReference type="Proteomes" id="UP001254257">
    <property type="component" value="Unassembled WGS sequence"/>
</dbReference>
<keyword evidence="2" id="KW-0472">Membrane</keyword>
<gene>
    <name evidence="3" type="ORF">RKE40_06545</name>
</gene>
<evidence type="ECO:0000313" key="3">
    <source>
        <dbReference type="EMBL" id="MDU0339530.1"/>
    </source>
</evidence>
<sequence length="62" mass="6795">MNDRKTLNQRGARHGHRHHHASRGTSHAAHPISRQERMFFALLGGCLGLTLIASAMLQLVAG</sequence>